<dbReference type="OrthoDB" id="114080at2759"/>
<evidence type="ECO:0000256" key="1">
    <source>
        <dbReference type="SAM" id="Phobius"/>
    </source>
</evidence>
<sequence length="242" mass="28087">MRTRIAPLTRRDRASLPQVYHSGVDSILKDLKTCSKRLRTTLSSYETELKILERIYYKSKNQHRSALFWRRLVETRRFGRRIEQIGLGPFLDALRTSFCREDNPKLLKGSWTHYPDKAFVLRITEECTLFSKLLDEGRARLQETYRILSLEMQSGAFIHVILIILSMVSRLALLTSDLYDSLNHVNSAVLRLQSIYVNNTLIQETDNFFPSDQINQSCLNSTPAPPSDRLSLPREFELFLGC</sequence>
<feature type="domain" description="Nucleolus and neural progenitor protein-like N-terminal" evidence="2">
    <location>
        <begin position="25"/>
        <end position="182"/>
    </location>
</feature>
<dbReference type="PANTHER" id="PTHR34786:SF1">
    <property type="entry name" value="OS09G0504900 PROTEIN"/>
    <property type="match status" value="1"/>
</dbReference>
<keyword evidence="1" id="KW-1133">Transmembrane helix</keyword>
<dbReference type="EMBL" id="CM032185">
    <property type="protein sequence ID" value="KAG7092421.1"/>
    <property type="molecule type" value="Genomic_DNA"/>
</dbReference>
<gene>
    <name evidence="3" type="ORF">E1B28_008777</name>
</gene>
<keyword evidence="1" id="KW-0472">Membrane</keyword>
<comment type="caution">
    <text evidence="3">The sequence shown here is derived from an EMBL/GenBank/DDBJ whole genome shotgun (WGS) entry which is preliminary data.</text>
</comment>
<feature type="transmembrane region" description="Helical" evidence="1">
    <location>
        <begin position="156"/>
        <end position="173"/>
    </location>
</feature>
<dbReference type="RefSeq" id="XP_043008891.1">
    <property type="nucleotide sequence ID" value="XM_043153607.1"/>
</dbReference>
<reference evidence="3" key="1">
    <citation type="journal article" date="2021" name="Genome Biol. Evol.">
        <title>The assembled and annotated genome of the fairy-ring fungus Marasmius oreades.</title>
        <authorList>
            <person name="Hiltunen M."/>
            <person name="Ament-Velasquez S.L."/>
            <person name="Johannesson H."/>
        </authorList>
    </citation>
    <scope>NUCLEOTIDE SEQUENCE</scope>
    <source>
        <strain evidence="3">03SP1</strain>
    </source>
</reference>
<evidence type="ECO:0000259" key="2">
    <source>
        <dbReference type="Pfam" id="PF14780"/>
    </source>
</evidence>
<accession>A0A9P7S0A6</accession>
<evidence type="ECO:0000313" key="4">
    <source>
        <dbReference type="Proteomes" id="UP001049176"/>
    </source>
</evidence>
<organism evidence="3 4">
    <name type="scientific">Marasmius oreades</name>
    <name type="common">fairy-ring Marasmius</name>
    <dbReference type="NCBI Taxonomy" id="181124"/>
    <lineage>
        <taxon>Eukaryota</taxon>
        <taxon>Fungi</taxon>
        <taxon>Dikarya</taxon>
        <taxon>Basidiomycota</taxon>
        <taxon>Agaricomycotina</taxon>
        <taxon>Agaricomycetes</taxon>
        <taxon>Agaricomycetidae</taxon>
        <taxon>Agaricales</taxon>
        <taxon>Marasmiineae</taxon>
        <taxon>Marasmiaceae</taxon>
        <taxon>Marasmius</taxon>
    </lineage>
</organism>
<dbReference type="PANTHER" id="PTHR34786">
    <property type="entry name" value="OS09G0504900 PROTEIN"/>
    <property type="match status" value="1"/>
</dbReference>
<dbReference type="AlphaFoldDB" id="A0A9P7S0A6"/>
<dbReference type="Proteomes" id="UP001049176">
    <property type="component" value="Chromosome 5"/>
</dbReference>
<proteinExistence type="predicted"/>
<dbReference type="InterPro" id="IPR027951">
    <property type="entry name" value="Nepro_N"/>
</dbReference>
<keyword evidence="4" id="KW-1185">Reference proteome</keyword>
<protein>
    <recommendedName>
        <fullName evidence="2">Nucleolus and neural progenitor protein-like N-terminal domain-containing protein</fullName>
    </recommendedName>
</protein>
<name>A0A9P7S0A6_9AGAR</name>
<dbReference type="KEGG" id="more:E1B28_008777"/>
<keyword evidence="1" id="KW-0812">Transmembrane</keyword>
<dbReference type="Pfam" id="PF14780">
    <property type="entry name" value="NEPRO_N"/>
    <property type="match status" value="1"/>
</dbReference>
<dbReference type="GeneID" id="66077853"/>
<evidence type="ECO:0000313" key="3">
    <source>
        <dbReference type="EMBL" id="KAG7092421.1"/>
    </source>
</evidence>